<evidence type="ECO:0000313" key="11">
    <source>
        <dbReference type="MGI" id="MGI:2442258"/>
    </source>
</evidence>
<evidence type="ECO:0000313" key="10">
    <source>
        <dbReference type="EMBL" id="AAI29843.1"/>
    </source>
</evidence>
<dbReference type="AlphaFoldDB" id="A1L313"/>
<evidence type="ECO:0000256" key="1">
    <source>
        <dbReference type="ARBA" id="ARBA00001947"/>
    </source>
</evidence>
<keyword evidence="3" id="KW-0645">Protease</keyword>
<keyword evidence="7" id="KW-0482">Metalloprotease</keyword>
<dbReference type="MGI" id="MGI:2442258">
    <property type="gene designation" value="Amz1"/>
</dbReference>
<comment type="function">
    <text evidence="8">Probable zinc metalloprotease.</text>
</comment>
<dbReference type="PANTHER" id="PTHR32205">
    <property type="entry name" value="ARCHAEMETZINCIN-2-RELATED"/>
    <property type="match status" value="1"/>
</dbReference>
<protein>
    <submittedName>
        <fullName evidence="10">Amz1 protein</fullName>
    </submittedName>
</protein>
<dbReference type="MEROPS" id="M54.003"/>
<dbReference type="GO" id="GO:0046872">
    <property type="term" value="F:metal ion binding"/>
    <property type="evidence" value="ECO:0007669"/>
    <property type="project" value="UniProtKB-KW"/>
</dbReference>
<dbReference type="AGR" id="MGI:2442258"/>
<dbReference type="Gene3D" id="3.40.390.10">
    <property type="entry name" value="Collagenase (Catalytic Domain)"/>
    <property type="match status" value="1"/>
</dbReference>
<proteinExistence type="evidence at transcript level"/>
<organism evidence="10">
    <name type="scientific">Mus musculus</name>
    <name type="common">Mouse</name>
    <dbReference type="NCBI Taxonomy" id="10090"/>
    <lineage>
        <taxon>Eukaryota</taxon>
        <taxon>Metazoa</taxon>
        <taxon>Chordata</taxon>
        <taxon>Craniata</taxon>
        <taxon>Vertebrata</taxon>
        <taxon>Euteleostomi</taxon>
        <taxon>Mammalia</taxon>
        <taxon>Eutheria</taxon>
        <taxon>Euarchontoglires</taxon>
        <taxon>Glires</taxon>
        <taxon>Rodentia</taxon>
        <taxon>Myomorpha</taxon>
        <taxon>Muroidea</taxon>
        <taxon>Muridae</taxon>
        <taxon>Murinae</taxon>
        <taxon>Mus</taxon>
        <taxon>Mus</taxon>
    </lineage>
</organism>
<sequence length="486" mass="53647">MVQCKPPQEFSFGPRALKDALISCDLALKQMYTSAFSPSERLFLSEAYNPNRTLFSTLLIHSAYDWLLSRPEAPEDFETFHASLQLRKQSLARKHIYLQPIDLSEAFFLGLRVKCLPSVAAASINCCSRPSRDTDGLQLHTDGILSFLKNNKPGDALCVLGLTLADLYPHDAWTFTFGRFLPGHEVGVCSFARFSGEFLQAGSSVPDSALLEAAAAGGPETLPRERGRTLCFSALGMVQCCKVTCHELCHLLGLGSCRWLRCLLQGALSLDEVLRRPLDLCPICLRKLHHLLGFRLLERYKRLHAWTRVMVEIWSGQEAGEPSVSEDTLPFSADSGMGCESDTEPVTSPSEPVTPDGWSHPFPDGPEPVSEDGLGSLMASEVSLTLGGPVDAMEEYGQWLTACIQTLEREGAEEELLQVDAAVDALSRWEMFTGQLPVTKQHVPCGKDNVGLRRVLGDKFSSLRRRLSSRRFAKASSSHCRWGAEN</sequence>
<reference evidence="10" key="1">
    <citation type="journal article" date="2004" name="Genome Res.">
        <title>The status, quality, and expansion of the NIH full-length cDNA project: the Mammalian Gene Collection (MGC).</title>
        <authorList>
            <consortium name="The MGC Project Team"/>
            <person name="Gerhard D.S."/>
            <person name="Wagner L."/>
            <person name="Feingold E.A."/>
            <person name="Shenmen C.M."/>
            <person name="Grouse L.H."/>
            <person name="Schuler G."/>
            <person name="Klein S.L."/>
            <person name="Old S."/>
            <person name="Rasooly R."/>
            <person name="Good P."/>
            <person name="Guyer M."/>
            <person name="Peck A.M."/>
            <person name="Derge J.G."/>
            <person name="Lipman D."/>
            <person name="Collins F.S."/>
            <person name="Jang W."/>
            <person name="Sherry S."/>
            <person name="Feolo M."/>
            <person name="Misquitta L."/>
            <person name="Lee E."/>
            <person name="Rotmistrovsky K."/>
            <person name="Greenhut S.F."/>
            <person name="Schaefer C.F."/>
            <person name="Buetow K."/>
            <person name="Bonner T.I."/>
            <person name="Haussler D."/>
            <person name="Kent J."/>
            <person name="Kiekhaus M."/>
            <person name="Furey T."/>
            <person name="Brent M."/>
            <person name="Prange C."/>
            <person name="Schreiber K."/>
            <person name="Shapiro N."/>
            <person name="Bhat N.K."/>
            <person name="Hopkins R.F."/>
            <person name="Hsie F."/>
            <person name="Driscoll T."/>
            <person name="Soares M.B."/>
            <person name="Casavant T.L."/>
            <person name="Scheetz T.E."/>
            <person name="Brown-stein M.J."/>
            <person name="Usdin T.B."/>
            <person name="Toshiyuki S."/>
            <person name="Carninci P."/>
            <person name="Piao Y."/>
            <person name="Dudekula D.B."/>
            <person name="Ko M.S."/>
            <person name="Kawakami K."/>
            <person name="Suzuki Y."/>
            <person name="Sugano S."/>
            <person name="Gruber C.E."/>
            <person name="Smith M.R."/>
            <person name="Simmons B."/>
            <person name="Moore T."/>
            <person name="Waterman R."/>
            <person name="Johnson S.L."/>
            <person name="Ruan Y."/>
            <person name="Wei C.L."/>
            <person name="Mathavan S."/>
            <person name="Gunaratne P.H."/>
            <person name="Wu J."/>
            <person name="Garcia A.M."/>
            <person name="Hulyk S.W."/>
            <person name="Fuh E."/>
            <person name="Yuan Y."/>
            <person name="Sneed A."/>
            <person name="Kowis C."/>
            <person name="Hodgson A."/>
            <person name="Muzny D.M."/>
            <person name="McPherson J."/>
            <person name="Gibbs R.A."/>
            <person name="Fahey J."/>
            <person name="Helton E."/>
            <person name="Ketteman M."/>
            <person name="Madan A."/>
            <person name="Rodrigues S."/>
            <person name="Sanchez A."/>
            <person name="Whiting M."/>
            <person name="Madari A."/>
            <person name="Young A.C."/>
            <person name="Wetherby K.D."/>
            <person name="Granite S.J."/>
            <person name="Kwong P.N."/>
            <person name="Brinkley C.P."/>
            <person name="Pearson R.L."/>
            <person name="Bouffard G.G."/>
            <person name="Blakesly R.W."/>
            <person name="Green E.D."/>
            <person name="Dickson M.C."/>
            <person name="Rodriguez A.C."/>
            <person name="Grimwood J."/>
            <person name="Schmutz J."/>
            <person name="Myers R.M."/>
            <person name="Butterfield Y.S."/>
            <person name="Griffith M."/>
            <person name="Griffith O.L."/>
            <person name="Krzywinski M.I."/>
            <person name="Liao N."/>
            <person name="Morin R."/>
            <person name="Morrin R."/>
            <person name="Palmquist D."/>
            <person name="Petrescu A.S."/>
            <person name="Skalska U."/>
            <person name="Smailus D.E."/>
            <person name="Stott J.M."/>
            <person name="Schnerch A."/>
            <person name="Schein J.E."/>
            <person name="Jones S.J."/>
            <person name="Holt R.A."/>
            <person name="Baross A."/>
            <person name="Marra M.A."/>
            <person name="Clifton S."/>
            <person name="Makowski K.A."/>
            <person name="Bosak S."/>
            <person name="Malek J."/>
        </authorList>
    </citation>
    <scope>NUCLEOTIDE SEQUENCE [LARGE SCALE MRNA]</scope>
    <source>
        <tissue evidence="10">PCR rescued clones</tissue>
    </source>
</reference>
<comment type="similarity">
    <text evidence="2">Belongs to the peptidase M54 family.</text>
</comment>
<evidence type="ECO:0000256" key="5">
    <source>
        <dbReference type="ARBA" id="ARBA00022801"/>
    </source>
</evidence>
<evidence type="ECO:0000256" key="2">
    <source>
        <dbReference type="ARBA" id="ARBA00006954"/>
    </source>
</evidence>
<dbReference type="EMBL" id="BC129842">
    <property type="protein sequence ID" value="AAI29843.1"/>
    <property type="molecule type" value="mRNA"/>
</dbReference>
<comment type="cofactor">
    <cofactor evidence="1">
        <name>Zn(2+)</name>
        <dbReference type="ChEBI" id="CHEBI:29105"/>
    </cofactor>
</comment>
<name>A1L313_MOUSE</name>
<dbReference type="GO" id="GO:0008237">
    <property type="term" value="F:metallopeptidase activity"/>
    <property type="evidence" value="ECO:0007669"/>
    <property type="project" value="UniProtKB-KW"/>
</dbReference>
<evidence type="ECO:0000256" key="9">
    <source>
        <dbReference type="SAM" id="MobiDB-lite"/>
    </source>
</evidence>
<evidence type="ECO:0000256" key="4">
    <source>
        <dbReference type="ARBA" id="ARBA00022723"/>
    </source>
</evidence>
<dbReference type="GO" id="GO:0006508">
    <property type="term" value="P:proteolysis"/>
    <property type="evidence" value="ECO:0007669"/>
    <property type="project" value="UniProtKB-KW"/>
</dbReference>
<feature type="region of interest" description="Disordered" evidence="9">
    <location>
        <begin position="320"/>
        <end position="367"/>
    </location>
</feature>
<dbReference type="PANTHER" id="PTHR32205:SF4">
    <property type="entry name" value="ARCHAEMETZINCIN-1"/>
    <property type="match status" value="1"/>
</dbReference>
<dbReference type="InterPro" id="IPR012962">
    <property type="entry name" value="Pept_M54_archaemetzincn"/>
</dbReference>
<evidence type="ECO:0000256" key="8">
    <source>
        <dbReference type="ARBA" id="ARBA00024316"/>
    </source>
</evidence>
<dbReference type="CDD" id="cd11375">
    <property type="entry name" value="Peptidase_M54"/>
    <property type="match status" value="1"/>
</dbReference>
<gene>
    <name evidence="10 11" type="primary">Amz1</name>
</gene>
<evidence type="ECO:0000256" key="6">
    <source>
        <dbReference type="ARBA" id="ARBA00022833"/>
    </source>
</evidence>
<keyword evidence="4" id="KW-0479">Metal-binding</keyword>
<dbReference type="InterPro" id="IPR052009">
    <property type="entry name" value="Archaemetzincin"/>
</dbReference>
<dbReference type="InterPro" id="IPR024079">
    <property type="entry name" value="MetalloPept_cat_dom_sf"/>
</dbReference>
<evidence type="ECO:0000256" key="7">
    <source>
        <dbReference type="ARBA" id="ARBA00023049"/>
    </source>
</evidence>
<keyword evidence="5" id="KW-0378">Hydrolase</keyword>
<evidence type="ECO:0000256" key="3">
    <source>
        <dbReference type="ARBA" id="ARBA00022670"/>
    </source>
</evidence>
<keyword evidence="6" id="KW-0862">Zinc</keyword>
<accession>A1L313</accession>